<name>A0A212J0W4_9DELT</name>
<feature type="region of interest" description="Disordered" evidence="2">
    <location>
        <begin position="231"/>
        <end position="266"/>
    </location>
</feature>
<dbReference type="AlphaFoldDB" id="A0A212J0W4"/>
<gene>
    <name evidence="4" type="ORF">KL86DPRO_10469</name>
</gene>
<evidence type="ECO:0000256" key="2">
    <source>
        <dbReference type="SAM" id="MobiDB-lite"/>
    </source>
</evidence>
<evidence type="ECO:0000313" key="4">
    <source>
        <dbReference type="EMBL" id="SBV93070.1"/>
    </source>
</evidence>
<feature type="signal peptide" evidence="3">
    <location>
        <begin position="1"/>
        <end position="20"/>
    </location>
</feature>
<feature type="compositionally biased region" description="Basic and acidic residues" evidence="2">
    <location>
        <begin position="235"/>
        <end position="266"/>
    </location>
</feature>
<evidence type="ECO:0000256" key="1">
    <source>
        <dbReference type="SAM" id="Coils"/>
    </source>
</evidence>
<proteinExistence type="predicted"/>
<organism evidence="4">
    <name type="scientific">uncultured delta proteobacterium</name>
    <dbReference type="NCBI Taxonomy" id="34034"/>
    <lineage>
        <taxon>Bacteria</taxon>
        <taxon>Deltaproteobacteria</taxon>
        <taxon>environmental samples</taxon>
    </lineage>
</organism>
<sequence>MRKLLLATLLLVMCAAPAKALTFVCANCSTNLVQMLDRITSMEQLQNIIAQYKEDIQQTAAQLRMVQQNIEQYANMVQNTISLPQNVLKEIQNNLTQLATLSSRLRTVRGDAVAMANIFANLFPDQSFLADLAGKGPEAIEKATQEYEAAWNGWSKQVDQATEATFQLSGMQLDDLQKSPAKMQSYLNELLSTPEGQMQALQAGNQLTALQIQEARQLRELLATQAQSDIAASMKSEKESQVRQEVWRNMTKTDKLDNLQPKRDPF</sequence>
<dbReference type="EMBL" id="FLUQ01000001">
    <property type="protein sequence ID" value="SBV93070.1"/>
    <property type="molecule type" value="Genomic_DNA"/>
</dbReference>
<dbReference type="InterPro" id="IPR014147">
    <property type="entry name" value="T4SS_TrbJ"/>
</dbReference>
<accession>A0A212J0W4</accession>
<protein>
    <submittedName>
        <fullName evidence="4">P-type conjugative transfer protein TrbJ</fullName>
    </submittedName>
</protein>
<feature type="chain" id="PRO_5013075284" evidence="3">
    <location>
        <begin position="21"/>
        <end position="266"/>
    </location>
</feature>
<feature type="coiled-coil region" evidence="1">
    <location>
        <begin position="42"/>
        <end position="76"/>
    </location>
</feature>
<keyword evidence="3" id="KW-0732">Signal</keyword>
<reference evidence="4" key="1">
    <citation type="submission" date="2016-04" db="EMBL/GenBank/DDBJ databases">
        <authorList>
            <person name="Evans L.H."/>
            <person name="Alamgir A."/>
            <person name="Owens N."/>
            <person name="Weber N.D."/>
            <person name="Virtaneva K."/>
            <person name="Barbian K."/>
            <person name="Babar A."/>
            <person name="Rosenke K."/>
        </authorList>
    </citation>
    <scope>NUCLEOTIDE SEQUENCE</scope>
    <source>
        <strain evidence="4">86</strain>
    </source>
</reference>
<dbReference type="NCBIfam" id="TIGR02780">
    <property type="entry name" value="TrbJ_Ti"/>
    <property type="match status" value="1"/>
</dbReference>
<keyword evidence="1" id="KW-0175">Coiled coil</keyword>
<evidence type="ECO:0000256" key="3">
    <source>
        <dbReference type="SAM" id="SignalP"/>
    </source>
</evidence>